<proteinExistence type="predicted"/>
<organism evidence="4 5">
    <name type="scientific">Rotaria magnacalcarata</name>
    <dbReference type="NCBI Taxonomy" id="392030"/>
    <lineage>
        <taxon>Eukaryota</taxon>
        <taxon>Metazoa</taxon>
        <taxon>Spiralia</taxon>
        <taxon>Gnathifera</taxon>
        <taxon>Rotifera</taxon>
        <taxon>Eurotatoria</taxon>
        <taxon>Bdelloidea</taxon>
        <taxon>Philodinida</taxon>
        <taxon>Philodinidae</taxon>
        <taxon>Rotaria</taxon>
    </lineage>
</organism>
<dbReference type="Proteomes" id="UP000681720">
    <property type="component" value="Unassembled WGS sequence"/>
</dbReference>
<dbReference type="AlphaFoldDB" id="A0A8S3GZZ0"/>
<dbReference type="InterPro" id="IPR002913">
    <property type="entry name" value="START_lipid-bd_dom"/>
</dbReference>
<feature type="domain" description="START" evidence="3">
    <location>
        <begin position="1"/>
        <end position="40"/>
    </location>
</feature>
<protein>
    <recommendedName>
        <fullName evidence="3">START domain-containing protein</fullName>
    </recommendedName>
</protein>
<dbReference type="Pfam" id="PF01852">
    <property type="entry name" value="START"/>
    <property type="match status" value="1"/>
</dbReference>
<name>A0A8S3GZZ0_9BILA</name>
<dbReference type="GO" id="GO:0030036">
    <property type="term" value="P:actin cytoskeleton organization"/>
    <property type="evidence" value="ECO:0007669"/>
    <property type="project" value="TreeGrafter"/>
</dbReference>
<comment type="caution">
    <text evidence="4">The sequence shown here is derived from an EMBL/GenBank/DDBJ whole genome shotgun (WGS) entry which is preliminary data.</text>
</comment>
<accession>A0A8S3GZZ0</accession>
<evidence type="ECO:0000259" key="3">
    <source>
        <dbReference type="Pfam" id="PF01852"/>
    </source>
</evidence>
<dbReference type="GO" id="GO:0005096">
    <property type="term" value="F:GTPase activator activity"/>
    <property type="evidence" value="ECO:0007669"/>
    <property type="project" value="UniProtKB-KW"/>
</dbReference>
<dbReference type="SUPFAM" id="SSF55961">
    <property type="entry name" value="Bet v1-like"/>
    <property type="match status" value="1"/>
</dbReference>
<evidence type="ECO:0000256" key="2">
    <source>
        <dbReference type="ARBA" id="ARBA00022553"/>
    </source>
</evidence>
<dbReference type="GO" id="GO:0008289">
    <property type="term" value="F:lipid binding"/>
    <property type="evidence" value="ECO:0007669"/>
    <property type="project" value="InterPro"/>
</dbReference>
<sequence length="67" mass="7618">RAVTLASRYLIQSYGCGKSKVTHLSRVDLMGRSHEWYSKVYGSILTRSMTKLRDSFVHINTGPETKV</sequence>
<keyword evidence="2" id="KW-0597">Phosphoprotein</keyword>
<feature type="non-terminal residue" evidence="4">
    <location>
        <position position="1"/>
    </location>
</feature>
<evidence type="ECO:0000313" key="4">
    <source>
        <dbReference type="EMBL" id="CAF5174280.1"/>
    </source>
</evidence>
<gene>
    <name evidence="4" type="ORF">GIL414_LOCUS67139</name>
</gene>
<evidence type="ECO:0000313" key="5">
    <source>
        <dbReference type="Proteomes" id="UP000681720"/>
    </source>
</evidence>
<dbReference type="Gene3D" id="3.30.530.20">
    <property type="match status" value="1"/>
</dbReference>
<dbReference type="GO" id="GO:0035023">
    <property type="term" value="P:regulation of Rho protein signal transduction"/>
    <property type="evidence" value="ECO:0007669"/>
    <property type="project" value="TreeGrafter"/>
</dbReference>
<evidence type="ECO:0000256" key="1">
    <source>
        <dbReference type="ARBA" id="ARBA00022468"/>
    </source>
</evidence>
<reference evidence="4" key="1">
    <citation type="submission" date="2021-02" db="EMBL/GenBank/DDBJ databases">
        <authorList>
            <person name="Nowell W R."/>
        </authorList>
    </citation>
    <scope>NUCLEOTIDE SEQUENCE</scope>
</reference>
<keyword evidence="1" id="KW-0343">GTPase activation</keyword>
<dbReference type="InterPro" id="IPR023393">
    <property type="entry name" value="START-like_dom_sf"/>
</dbReference>
<dbReference type="EMBL" id="CAJOBJ010325372">
    <property type="protein sequence ID" value="CAF5174280.1"/>
    <property type="molecule type" value="Genomic_DNA"/>
</dbReference>
<dbReference type="PANTHER" id="PTHR12659">
    <property type="entry name" value="RHO-TYPE GTPASE ACTIVATING PROTEIN"/>
    <property type="match status" value="1"/>
</dbReference>
<dbReference type="PANTHER" id="PTHR12659:SF7">
    <property type="entry name" value="CROSSVEINLESS C, ISOFORM C"/>
    <property type="match status" value="1"/>
</dbReference>